<evidence type="ECO:0000256" key="6">
    <source>
        <dbReference type="ARBA" id="ARBA00029467"/>
    </source>
</evidence>
<keyword evidence="5 7" id="KW-0472">Membrane</keyword>
<evidence type="ECO:0000256" key="4">
    <source>
        <dbReference type="ARBA" id="ARBA00022989"/>
    </source>
</evidence>
<comment type="subcellular location">
    <subcellularLocation>
        <location evidence="1">Endomembrane system</location>
        <topology evidence="1">Multi-pass membrane protein</topology>
    </subcellularLocation>
</comment>
<accession>A0A843VGG7</accession>
<evidence type="ECO:0000256" key="5">
    <source>
        <dbReference type="ARBA" id="ARBA00023136"/>
    </source>
</evidence>
<dbReference type="PANTHER" id="PTHR31769">
    <property type="entry name" value="OS07G0462200 PROTEIN-RELATED"/>
    <property type="match status" value="1"/>
</dbReference>
<dbReference type="GO" id="GO:0012505">
    <property type="term" value="C:endomembrane system"/>
    <property type="evidence" value="ECO:0007669"/>
    <property type="project" value="UniProtKB-SubCell"/>
</dbReference>
<keyword evidence="4 7" id="KW-1133">Transmembrane helix</keyword>
<dbReference type="Proteomes" id="UP000652761">
    <property type="component" value="Unassembled WGS sequence"/>
</dbReference>
<organism evidence="8 9">
    <name type="scientific">Colocasia esculenta</name>
    <name type="common">Wild taro</name>
    <name type="synonym">Arum esculentum</name>
    <dbReference type="NCBI Taxonomy" id="4460"/>
    <lineage>
        <taxon>Eukaryota</taxon>
        <taxon>Viridiplantae</taxon>
        <taxon>Streptophyta</taxon>
        <taxon>Embryophyta</taxon>
        <taxon>Tracheophyta</taxon>
        <taxon>Spermatophyta</taxon>
        <taxon>Magnoliopsida</taxon>
        <taxon>Liliopsida</taxon>
        <taxon>Araceae</taxon>
        <taxon>Aroideae</taxon>
        <taxon>Colocasieae</taxon>
        <taxon>Colocasia</taxon>
    </lineage>
</organism>
<dbReference type="Pfam" id="PF06749">
    <property type="entry name" value="DUF1218"/>
    <property type="match status" value="1"/>
</dbReference>
<evidence type="ECO:0008006" key="10">
    <source>
        <dbReference type="Google" id="ProtNLM"/>
    </source>
</evidence>
<name>A0A843VGG7_COLES</name>
<evidence type="ECO:0000256" key="7">
    <source>
        <dbReference type="SAM" id="Phobius"/>
    </source>
</evidence>
<feature type="transmembrane region" description="Helical" evidence="7">
    <location>
        <begin position="131"/>
        <end position="151"/>
    </location>
</feature>
<dbReference type="AlphaFoldDB" id="A0A843VGG7"/>
<evidence type="ECO:0000313" key="8">
    <source>
        <dbReference type="EMBL" id="MQL93557.1"/>
    </source>
</evidence>
<dbReference type="OrthoDB" id="2015495at2759"/>
<proteinExistence type="inferred from homology"/>
<dbReference type="InterPro" id="IPR052222">
    <property type="entry name" value="DESIGUAL"/>
</dbReference>
<sequence>MLRPCRPPRRLARLRPPALPPLLVSSPIPCSRSNAFRKSSGGVFDDGSGVGIWDRESHCRSCAHPGGGPLALDDQHDPNLVETSSTWCSQLTFIIAEACLLAGSVRNAYHTRYRTLFVNGPPSCQTLRKGVFGAGAAFVFFTAIISEFYYLSYAKARDSGVPSYESSVGMGAYR</sequence>
<evidence type="ECO:0000256" key="2">
    <source>
        <dbReference type="ARBA" id="ARBA00022692"/>
    </source>
</evidence>
<reference evidence="8" key="1">
    <citation type="submission" date="2017-07" db="EMBL/GenBank/DDBJ databases">
        <title>Taro Niue Genome Assembly and Annotation.</title>
        <authorList>
            <person name="Atibalentja N."/>
            <person name="Keating K."/>
            <person name="Fields C.J."/>
        </authorList>
    </citation>
    <scope>NUCLEOTIDE SEQUENCE</scope>
    <source>
        <strain evidence="8">Niue_2</strain>
        <tissue evidence="8">Leaf</tissue>
    </source>
</reference>
<dbReference type="EMBL" id="NMUH01001574">
    <property type="protein sequence ID" value="MQL93557.1"/>
    <property type="molecule type" value="Genomic_DNA"/>
</dbReference>
<comment type="similarity">
    <text evidence="6">Belongs to the DESIGUAL family.</text>
</comment>
<keyword evidence="9" id="KW-1185">Reference proteome</keyword>
<comment type="caution">
    <text evidence="8">The sequence shown here is derived from an EMBL/GenBank/DDBJ whole genome shotgun (WGS) entry which is preliminary data.</text>
</comment>
<evidence type="ECO:0000256" key="3">
    <source>
        <dbReference type="ARBA" id="ARBA00022729"/>
    </source>
</evidence>
<evidence type="ECO:0000313" key="9">
    <source>
        <dbReference type="Proteomes" id="UP000652761"/>
    </source>
</evidence>
<dbReference type="InterPro" id="IPR009606">
    <property type="entry name" value="DEAL/Modifying_wall_lignin1/2"/>
</dbReference>
<keyword evidence="2 7" id="KW-0812">Transmembrane</keyword>
<evidence type="ECO:0000256" key="1">
    <source>
        <dbReference type="ARBA" id="ARBA00004127"/>
    </source>
</evidence>
<keyword evidence="3" id="KW-0732">Signal</keyword>
<gene>
    <name evidence="8" type="ORF">Taro_026195</name>
</gene>
<protein>
    <recommendedName>
        <fullName evidence="10">Fiber protein Fb34</fullName>
    </recommendedName>
</protein>